<accession>A0A8J2JTW8</accession>
<gene>
    <name evidence="1" type="ORF">AFUS01_LOCUS15172</name>
    <name evidence="2" type="ORF">AFUS01_LOCUS15869</name>
</gene>
<reference evidence="1" key="1">
    <citation type="submission" date="2021-06" db="EMBL/GenBank/DDBJ databases">
        <authorList>
            <person name="Hodson N. C."/>
            <person name="Mongue J. A."/>
            <person name="Jaron S. K."/>
        </authorList>
    </citation>
    <scope>NUCLEOTIDE SEQUENCE</scope>
</reference>
<dbReference type="EMBL" id="CAJVCH010142823">
    <property type="protein sequence ID" value="CAG7726996.1"/>
    <property type="molecule type" value="Genomic_DNA"/>
</dbReference>
<dbReference type="Proteomes" id="UP000708208">
    <property type="component" value="Unassembled WGS sequence"/>
</dbReference>
<protein>
    <submittedName>
        <fullName evidence="1">Uncharacterized protein</fullName>
    </submittedName>
</protein>
<evidence type="ECO:0000313" key="3">
    <source>
        <dbReference type="Proteomes" id="UP000708208"/>
    </source>
</evidence>
<feature type="non-terminal residue" evidence="1">
    <location>
        <position position="1"/>
    </location>
</feature>
<sequence length="29" mass="3371">GYDYENRPVVVILSGKWDTLQMIEEDGQD</sequence>
<comment type="caution">
    <text evidence="1">The sequence shown here is derived from an EMBL/GenBank/DDBJ whole genome shotgun (WGS) entry which is preliminary data.</text>
</comment>
<organism evidence="1 3">
    <name type="scientific">Allacma fusca</name>
    <dbReference type="NCBI Taxonomy" id="39272"/>
    <lineage>
        <taxon>Eukaryota</taxon>
        <taxon>Metazoa</taxon>
        <taxon>Ecdysozoa</taxon>
        <taxon>Arthropoda</taxon>
        <taxon>Hexapoda</taxon>
        <taxon>Collembola</taxon>
        <taxon>Symphypleona</taxon>
        <taxon>Sminthuridae</taxon>
        <taxon>Allacma</taxon>
    </lineage>
</organism>
<evidence type="ECO:0000313" key="2">
    <source>
        <dbReference type="EMBL" id="CAG7726996.1"/>
    </source>
</evidence>
<feature type="non-terminal residue" evidence="1">
    <location>
        <position position="29"/>
    </location>
</feature>
<evidence type="ECO:0000313" key="1">
    <source>
        <dbReference type="EMBL" id="CAG7726252.1"/>
    </source>
</evidence>
<proteinExistence type="predicted"/>
<keyword evidence="3" id="KW-1185">Reference proteome</keyword>
<dbReference type="AlphaFoldDB" id="A0A8J2JTW8"/>
<name>A0A8J2JTW8_9HEXA</name>
<dbReference type="EMBL" id="CAJVCH010132928">
    <property type="protein sequence ID" value="CAG7726252.1"/>
    <property type="molecule type" value="Genomic_DNA"/>
</dbReference>